<dbReference type="InterPro" id="IPR051531">
    <property type="entry name" value="N-acetyltransferase"/>
</dbReference>
<evidence type="ECO:0000259" key="1">
    <source>
        <dbReference type="Pfam" id="PF13302"/>
    </source>
</evidence>
<dbReference type="Proteomes" id="UP000003953">
    <property type="component" value="Unassembled WGS sequence"/>
</dbReference>
<dbReference type="PANTHER" id="PTHR43792">
    <property type="entry name" value="GNAT FAMILY, PUTATIVE (AFU_ORTHOLOGUE AFUA_3G00765)-RELATED-RELATED"/>
    <property type="match status" value="1"/>
</dbReference>
<keyword evidence="3" id="KW-1185">Reference proteome</keyword>
<keyword evidence="2" id="KW-0808">Transferase</keyword>
<dbReference type="Gene3D" id="3.40.630.30">
    <property type="match status" value="1"/>
</dbReference>
<dbReference type="eggNOG" id="COG1670">
    <property type="taxonomic scope" value="Bacteria"/>
</dbReference>
<dbReference type="Pfam" id="PF13302">
    <property type="entry name" value="Acetyltransf_3"/>
    <property type="match status" value="1"/>
</dbReference>
<reference evidence="3" key="1">
    <citation type="journal article" date="2014" name="Genome Announc.">
        <title>Draft genome sequences of six enterohepatic helicobacter species isolated from humans and one from rhesus macaques.</title>
        <authorList>
            <person name="Shen Z."/>
            <person name="Sheh A."/>
            <person name="Young S.K."/>
            <person name="Abouelliel A."/>
            <person name="Ward D.V."/>
            <person name="Earl A.M."/>
            <person name="Fox J.G."/>
        </authorList>
    </citation>
    <scope>NUCLEOTIDE SEQUENCE [LARGE SCALE GENOMIC DNA]</scope>
    <source>
        <strain evidence="3">MIT 98-5489</strain>
    </source>
</reference>
<dbReference type="AlphaFoldDB" id="C5EXI5"/>
<evidence type="ECO:0000313" key="3">
    <source>
        <dbReference type="Proteomes" id="UP000003953"/>
    </source>
</evidence>
<feature type="domain" description="N-acetyltransferase" evidence="1">
    <location>
        <begin position="2"/>
        <end position="81"/>
    </location>
</feature>
<sequence length="121" mass="14317">MAVCLKHTNEFIGNLFGLWEKDTFSACWNFLPNYCGKGYAYESARAYLDYLFNHMNARRIYAHVEDYNISSQRLCEKLGMRQEGLFKEFISFINNPDGTPLYENTMQFSILKKEWNKQSQI</sequence>
<dbReference type="HOGENOM" id="CLU_013985_3_6_7"/>
<dbReference type="GO" id="GO:0016747">
    <property type="term" value="F:acyltransferase activity, transferring groups other than amino-acyl groups"/>
    <property type="evidence" value="ECO:0007669"/>
    <property type="project" value="InterPro"/>
</dbReference>
<dbReference type="InterPro" id="IPR016181">
    <property type="entry name" value="Acyl_CoA_acyltransferase"/>
</dbReference>
<gene>
    <name evidence="2" type="ORF">HPMG_00453</name>
</gene>
<organism evidence="2 3">
    <name type="scientific">Helicobacter pullorum MIT 98-5489</name>
    <dbReference type="NCBI Taxonomy" id="537972"/>
    <lineage>
        <taxon>Bacteria</taxon>
        <taxon>Pseudomonadati</taxon>
        <taxon>Campylobacterota</taxon>
        <taxon>Epsilonproteobacteria</taxon>
        <taxon>Campylobacterales</taxon>
        <taxon>Helicobacteraceae</taxon>
        <taxon>Helicobacter</taxon>
    </lineage>
</organism>
<proteinExistence type="predicted"/>
<name>C5EXI5_9HELI</name>
<dbReference type="RefSeq" id="WP_005021106.1">
    <property type="nucleotide sequence ID" value="NZ_DS990441.1"/>
</dbReference>
<accession>C5EXI5</accession>
<evidence type="ECO:0000313" key="2">
    <source>
        <dbReference type="EMBL" id="EEQ62996.1"/>
    </source>
</evidence>
<dbReference type="PANTHER" id="PTHR43792:SF1">
    <property type="entry name" value="N-ACETYLTRANSFERASE DOMAIN-CONTAINING PROTEIN"/>
    <property type="match status" value="1"/>
</dbReference>
<protein>
    <submittedName>
        <fullName evidence="2">Acetyltransferase, GNAT family</fullName>
    </submittedName>
</protein>
<dbReference type="EMBL" id="DS990441">
    <property type="protein sequence ID" value="EEQ62996.1"/>
    <property type="molecule type" value="Genomic_DNA"/>
</dbReference>
<dbReference type="InterPro" id="IPR000182">
    <property type="entry name" value="GNAT_dom"/>
</dbReference>
<dbReference type="SUPFAM" id="SSF55729">
    <property type="entry name" value="Acyl-CoA N-acyltransferases (Nat)"/>
    <property type="match status" value="1"/>
</dbReference>